<name>A0A6B9Y0T8_9CAUD</name>
<dbReference type="Proteomes" id="UP000465071">
    <property type="component" value="Segment"/>
</dbReference>
<dbReference type="EMBL" id="MN882610">
    <property type="protein sequence ID" value="QHS01568.1"/>
    <property type="molecule type" value="Genomic_DNA"/>
</dbReference>
<organism evidence="1 2">
    <name type="scientific">Enterobacter phage vB_EclM_CIP9</name>
    <dbReference type="NCBI Taxonomy" id="2696340"/>
    <lineage>
        <taxon>Viruses</taxon>
        <taxon>Duplodnaviria</taxon>
        <taxon>Heunggongvirae</taxon>
        <taxon>Uroviricota</taxon>
        <taxon>Caudoviricetes</taxon>
        <taxon>Pantevenvirales</taxon>
        <taxon>Straboviridae</taxon>
        <taxon>Tevenvirinae</taxon>
        <taxon>Kanagawavirus</taxon>
        <taxon>Kanagawavirus cipnine</taxon>
    </lineage>
</organism>
<sequence>MEVEKSYRFKNDEAMNNFIASAARNRLFAPYLEKGFKVCKVTDAGSVTSVVVENENGSTVVLDSKAMGYTYGGPVISRVLLTGDDEFRFFEEIVEADNDYACLVLSVGDGGYLIRQHHCTKEEAEGFASRWLHDNPKDEVVIIRALTRMTLKTTPSIVSNPF</sequence>
<evidence type="ECO:0000313" key="2">
    <source>
        <dbReference type="Proteomes" id="UP000465071"/>
    </source>
</evidence>
<proteinExistence type="predicted"/>
<evidence type="ECO:0000313" key="1">
    <source>
        <dbReference type="EMBL" id="QHS01568.1"/>
    </source>
</evidence>
<gene>
    <name evidence="1" type="ORF">CPT_CIP9_032</name>
</gene>
<protein>
    <submittedName>
        <fullName evidence="1">Uncharacterized protein</fullName>
    </submittedName>
</protein>
<reference evidence="2" key="1">
    <citation type="submission" date="2019-12" db="EMBL/GenBank/DDBJ databases">
        <authorList>
            <person name="Wang K."/>
            <person name="Tamayo M.G."/>
            <person name="Penner T.V."/>
            <person name="Cook B.W.M."/>
            <person name="Court D.A."/>
            <person name="Theriault S.S."/>
        </authorList>
    </citation>
    <scope>NUCLEOTIDE SEQUENCE [LARGE SCALE GENOMIC DNA]</scope>
</reference>
<accession>A0A6B9Y0T8</accession>
<keyword evidence="2" id="KW-1185">Reference proteome</keyword>